<dbReference type="EMBL" id="CAMPGE010028714">
    <property type="protein sequence ID" value="CAI2386225.1"/>
    <property type="molecule type" value="Genomic_DNA"/>
</dbReference>
<feature type="compositionally biased region" description="Polar residues" evidence="1">
    <location>
        <begin position="330"/>
        <end position="347"/>
    </location>
</feature>
<feature type="region of interest" description="Disordered" evidence="1">
    <location>
        <begin position="152"/>
        <end position="177"/>
    </location>
</feature>
<proteinExistence type="predicted"/>
<organism evidence="2 3">
    <name type="scientific">Euplotes crassus</name>
    <dbReference type="NCBI Taxonomy" id="5936"/>
    <lineage>
        <taxon>Eukaryota</taxon>
        <taxon>Sar</taxon>
        <taxon>Alveolata</taxon>
        <taxon>Ciliophora</taxon>
        <taxon>Intramacronucleata</taxon>
        <taxon>Spirotrichea</taxon>
        <taxon>Hypotrichia</taxon>
        <taxon>Euplotida</taxon>
        <taxon>Euplotidae</taxon>
        <taxon>Moneuplotes</taxon>
    </lineage>
</organism>
<dbReference type="Proteomes" id="UP001295684">
    <property type="component" value="Unassembled WGS sequence"/>
</dbReference>
<evidence type="ECO:0000313" key="3">
    <source>
        <dbReference type="Proteomes" id="UP001295684"/>
    </source>
</evidence>
<gene>
    <name evidence="2" type="ORF">ECRASSUSDP1_LOCUS27834</name>
</gene>
<comment type="caution">
    <text evidence="2">The sequence shown here is derived from an EMBL/GenBank/DDBJ whole genome shotgun (WGS) entry which is preliminary data.</text>
</comment>
<feature type="compositionally biased region" description="Polar residues" evidence="1">
    <location>
        <begin position="200"/>
        <end position="215"/>
    </location>
</feature>
<protein>
    <submittedName>
        <fullName evidence="2">Uncharacterized protein</fullName>
    </submittedName>
</protein>
<accession>A0AAD2DB59</accession>
<name>A0AAD2DB59_EUPCR</name>
<evidence type="ECO:0000256" key="1">
    <source>
        <dbReference type="SAM" id="MobiDB-lite"/>
    </source>
</evidence>
<dbReference type="AlphaFoldDB" id="A0AAD2DB59"/>
<evidence type="ECO:0000313" key="2">
    <source>
        <dbReference type="EMBL" id="CAI2386225.1"/>
    </source>
</evidence>
<reference evidence="2" key="1">
    <citation type="submission" date="2023-07" db="EMBL/GenBank/DDBJ databases">
        <authorList>
            <consortium name="AG Swart"/>
            <person name="Singh M."/>
            <person name="Singh A."/>
            <person name="Seah K."/>
            <person name="Emmerich C."/>
        </authorList>
    </citation>
    <scope>NUCLEOTIDE SEQUENCE</scope>
    <source>
        <strain evidence="2">DP1</strain>
    </source>
</reference>
<feature type="region of interest" description="Disordered" evidence="1">
    <location>
        <begin position="200"/>
        <end position="220"/>
    </location>
</feature>
<keyword evidence="3" id="KW-1185">Reference proteome</keyword>
<sequence length="458" mass="53170">MNLGATSFSVLISKKRNEKRNSDKNILGAFQLNEGIKNSSNDRSITSIKAKRFKYSNNKKKRPIGIKIGMRYSKIEKERMSPMQNFEDLFKPKNFHSLNSVSITEHETYELPQINPESSTKNVQSNNSFKQRFSMQHKKLEPIRTICSFRNRRSTMNADSGDDNSSHSPMTSTIKPPLHPLVLKKKEETFEEEISNLKAQNTPLGNDTPPQQLYKSKTRGPATEDEIMSILVNKVVENNVYKDYEEGKEEVQTEEFDYFNDKLLKFKLMKVKNILAPTYEMNKEEGEKIRHKIKMDAQNEMDTIIKKTLNENLKLSKKGKTRILQKKLTEVSSDSTSEGSNSFQSSHMKGKNHLKNRVIRIKQKKKNKKSLMSKLDVIRNNIYRKKMTENVNTKSLNHTNDPFLSLQDLKKETKRKGIFDRKKEAKNGLKSTLDTHSEQTKRSVLNLNHVEDFFEDHE</sequence>
<feature type="region of interest" description="Disordered" evidence="1">
    <location>
        <begin position="329"/>
        <end position="350"/>
    </location>
</feature>